<keyword evidence="6" id="KW-0119">Carbohydrate metabolism</keyword>
<name>A0ABW4IEI7_9SPHI</name>
<keyword evidence="4" id="KW-0547">Nucleotide-binding</keyword>
<evidence type="ECO:0000256" key="6">
    <source>
        <dbReference type="ARBA" id="ARBA00023277"/>
    </source>
</evidence>
<accession>A0ABW4IEI7</accession>
<dbReference type="Proteomes" id="UP001597118">
    <property type="component" value="Unassembled WGS sequence"/>
</dbReference>
<comment type="catalytic activity">
    <reaction evidence="7">
        <text>D-glycero-beta-D-manno-heptose 1-phosphate + ATP + H(+) = ADP-D-glycero-beta-D-manno-heptose + diphosphate</text>
        <dbReference type="Rhea" id="RHEA:27465"/>
        <dbReference type="ChEBI" id="CHEBI:15378"/>
        <dbReference type="ChEBI" id="CHEBI:30616"/>
        <dbReference type="ChEBI" id="CHEBI:33019"/>
        <dbReference type="ChEBI" id="CHEBI:59967"/>
        <dbReference type="ChEBI" id="CHEBI:61593"/>
        <dbReference type="EC" id="2.7.7.70"/>
    </reaction>
</comment>
<evidence type="ECO:0000256" key="4">
    <source>
        <dbReference type="ARBA" id="ARBA00022741"/>
    </source>
</evidence>
<keyword evidence="2" id="KW-0808">Transferase</keyword>
<protein>
    <recommendedName>
        <fullName evidence="1">D-glycero-beta-D-manno-heptose 1-phosphate adenylyltransferase</fullName>
        <ecNumber evidence="1">2.7.7.70</ecNumber>
    </recommendedName>
</protein>
<reference evidence="10" key="1">
    <citation type="journal article" date="2019" name="Int. J. Syst. Evol. Microbiol.">
        <title>The Global Catalogue of Microorganisms (GCM) 10K type strain sequencing project: providing services to taxonomists for standard genome sequencing and annotation.</title>
        <authorList>
            <consortium name="The Broad Institute Genomics Platform"/>
            <consortium name="The Broad Institute Genome Sequencing Center for Infectious Disease"/>
            <person name="Wu L."/>
            <person name="Ma J."/>
        </authorList>
    </citation>
    <scope>NUCLEOTIDE SEQUENCE [LARGE SCALE GENOMIC DNA]</scope>
    <source>
        <strain evidence="10">CCUG 53762</strain>
    </source>
</reference>
<keyword evidence="5" id="KW-0067">ATP-binding</keyword>
<evidence type="ECO:0000313" key="10">
    <source>
        <dbReference type="Proteomes" id="UP001597118"/>
    </source>
</evidence>
<dbReference type="EMBL" id="JBHUDG010000020">
    <property type="protein sequence ID" value="MFD1630852.1"/>
    <property type="molecule type" value="Genomic_DNA"/>
</dbReference>
<dbReference type="Pfam" id="PF01467">
    <property type="entry name" value="CTP_transf_like"/>
    <property type="match status" value="1"/>
</dbReference>
<evidence type="ECO:0000256" key="5">
    <source>
        <dbReference type="ARBA" id="ARBA00022840"/>
    </source>
</evidence>
<dbReference type="InterPro" id="IPR011914">
    <property type="entry name" value="RfaE_dom_II"/>
</dbReference>
<sequence length="159" mass="17468">MNVQQKIVTLEEAAKLSAEWQAKGQKVVFTNGCFDLLHAGHITYLSEAAALGNKLIIGLNSDSSVKRLKGENRPINDEKTRSLLLAAMYFVDAVILFEEETPLNLIKQTLPNILVKGGDYTIDTIVGAKEVLENNGSVKTITFLPGYSSTSIINKIRNF</sequence>
<dbReference type="NCBIfam" id="TIGR02199">
    <property type="entry name" value="rfaE_dom_II"/>
    <property type="match status" value="1"/>
</dbReference>
<dbReference type="SUPFAM" id="SSF52374">
    <property type="entry name" value="Nucleotidylyl transferase"/>
    <property type="match status" value="1"/>
</dbReference>
<keyword evidence="3 9" id="KW-0548">Nucleotidyltransferase</keyword>
<comment type="caution">
    <text evidence="9">The sequence shown here is derived from an EMBL/GenBank/DDBJ whole genome shotgun (WGS) entry which is preliminary data.</text>
</comment>
<evidence type="ECO:0000256" key="1">
    <source>
        <dbReference type="ARBA" id="ARBA00012519"/>
    </source>
</evidence>
<proteinExistence type="predicted"/>
<dbReference type="RefSeq" id="WP_379663230.1">
    <property type="nucleotide sequence ID" value="NZ_JBHUDG010000020.1"/>
</dbReference>
<feature type="domain" description="Cytidyltransferase-like" evidence="8">
    <location>
        <begin position="29"/>
        <end position="154"/>
    </location>
</feature>
<dbReference type="EC" id="2.7.7.70" evidence="1"/>
<dbReference type="InterPro" id="IPR014729">
    <property type="entry name" value="Rossmann-like_a/b/a_fold"/>
</dbReference>
<evidence type="ECO:0000259" key="8">
    <source>
        <dbReference type="Pfam" id="PF01467"/>
    </source>
</evidence>
<organism evidence="9 10">
    <name type="scientific">Pseudopedobacter beijingensis</name>
    <dbReference type="NCBI Taxonomy" id="1207056"/>
    <lineage>
        <taxon>Bacteria</taxon>
        <taxon>Pseudomonadati</taxon>
        <taxon>Bacteroidota</taxon>
        <taxon>Sphingobacteriia</taxon>
        <taxon>Sphingobacteriales</taxon>
        <taxon>Sphingobacteriaceae</taxon>
        <taxon>Pseudopedobacter</taxon>
    </lineage>
</organism>
<evidence type="ECO:0000313" key="9">
    <source>
        <dbReference type="EMBL" id="MFD1630852.1"/>
    </source>
</evidence>
<dbReference type="GO" id="GO:0016779">
    <property type="term" value="F:nucleotidyltransferase activity"/>
    <property type="evidence" value="ECO:0007669"/>
    <property type="project" value="UniProtKB-KW"/>
</dbReference>
<dbReference type="PANTHER" id="PTHR43793">
    <property type="entry name" value="FAD SYNTHASE"/>
    <property type="match status" value="1"/>
</dbReference>
<keyword evidence="10" id="KW-1185">Reference proteome</keyword>
<dbReference type="InterPro" id="IPR050385">
    <property type="entry name" value="Archaeal_FAD_synthase"/>
</dbReference>
<dbReference type="NCBIfam" id="TIGR00125">
    <property type="entry name" value="cyt_tran_rel"/>
    <property type="match status" value="1"/>
</dbReference>
<evidence type="ECO:0000256" key="2">
    <source>
        <dbReference type="ARBA" id="ARBA00022679"/>
    </source>
</evidence>
<dbReference type="PANTHER" id="PTHR43793:SF2">
    <property type="entry name" value="BIFUNCTIONAL PROTEIN HLDE"/>
    <property type="match status" value="1"/>
</dbReference>
<dbReference type="Gene3D" id="3.40.50.620">
    <property type="entry name" value="HUPs"/>
    <property type="match status" value="1"/>
</dbReference>
<evidence type="ECO:0000256" key="7">
    <source>
        <dbReference type="ARBA" id="ARBA00047428"/>
    </source>
</evidence>
<evidence type="ECO:0000256" key="3">
    <source>
        <dbReference type="ARBA" id="ARBA00022695"/>
    </source>
</evidence>
<gene>
    <name evidence="9" type="primary">rfaE2</name>
    <name evidence="9" type="ORF">ACFSAH_13265</name>
</gene>
<dbReference type="InterPro" id="IPR004821">
    <property type="entry name" value="Cyt_trans-like"/>
</dbReference>